<reference evidence="2 3" key="1">
    <citation type="submission" date="2019-02" db="EMBL/GenBank/DDBJ databases">
        <title>Draft genome sequences of novel Actinobacteria.</title>
        <authorList>
            <person name="Sahin N."/>
            <person name="Ay H."/>
            <person name="Saygin H."/>
        </authorList>
    </citation>
    <scope>NUCLEOTIDE SEQUENCE [LARGE SCALE GENOMIC DNA]</scope>
    <source>
        <strain evidence="2 3">8K307</strain>
    </source>
</reference>
<proteinExistence type="predicted"/>
<dbReference type="RefSeq" id="WP_132102507.1">
    <property type="nucleotide sequence ID" value="NZ_SMLB01000007.1"/>
</dbReference>
<dbReference type="EMBL" id="SMLB01000007">
    <property type="protein sequence ID" value="TDD70955.1"/>
    <property type="molecule type" value="Genomic_DNA"/>
</dbReference>
<feature type="transmembrane region" description="Helical" evidence="1">
    <location>
        <begin position="122"/>
        <end position="142"/>
    </location>
</feature>
<gene>
    <name evidence="2" type="ORF">E1262_07425</name>
</gene>
<accession>A0A4R5AH14</accession>
<dbReference type="OrthoDB" id="5192406at2"/>
<feature type="transmembrane region" description="Helical" evidence="1">
    <location>
        <begin position="88"/>
        <end position="110"/>
    </location>
</feature>
<keyword evidence="1" id="KW-1133">Transmembrane helix</keyword>
<protein>
    <recommendedName>
        <fullName evidence="4">Phosphatase PAP2 family protein</fullName>
    </recommendedName>
</protein>
<sequence>MTGRTTRRGLTLLAAAASLGAAVAIAYVLGSTSWGTGVEGSVADLVSGWRDGVWRLLRGGFGRIVPPFVLVLLVVLIVAVHRRDPRTALFAAITAVGSNVTVQALKSGWLPFPPSARPSGEALLSGHVPLVLSGALMAVLVAPSGARRWVAALAALAVVATLAEVVVSGWHTVGEALAPALVFLAWVLLADAVTGGAGRRQP</sequence>
<evidence type="ECO:0000313" key="2">
    <source>
        <dbReference type="EMBL" id="TDD70955.1"/>
    </source>
</evidence>
<dbReference type="Proteomes" id="UP000295217">
    <property type="component" value="Unassembled WGS sequence"/>
</dbReference>
<evidence type="ECO:0000313" key="3">
    <source>
        <dbReference type="Proteomes" id="UP000295217"/>
    </source>
</evidence>
<keyword evidence="1" id="KW-0812">Transmembrane</keyword>
<comment type="caution">
    <text evidence="2">The sequence shown here is derived from an EMBL/GenBank/DDBJ whole genome shotgun (WGS) entry which is preliminary data.</text>
</comment>
<feature type="transmembrane region" description="Helical" evidence="1">
    <location>
        <begin position="64"/>
        <end position="81"/>
    </location>
</feature>
<organism evidence="2 3">
    <name type="scientific">Jiangella aurantiaca</name>
    <dbReference type="NCBI Taxonomy" id="2530373"/>
    <lineage>
        <taxon>Bacteria</taxon>
        <taxon>Bacillati</taxon>
        <taxon>Actinomycetota</taxon>
        <taxon>Actinomycetes</taxon>
        <taxon>Jiangellales</taxon>
        <taxon>Jiangellaceae</taxon>
        <taxon>Jiangella</taxon>
    </lineage>
</organism>
<keyword evidence="1" id="KW-0472">Membrane</keyword>
<feature type="transmembrane region" description="Helical" evidence="1">
    <location>
        <begin position="149"/>
        <end position="170"/>
    </location>
</feature>
<keyword evidence="3" id="KW-1185">Reference proteome</keyword>
<evidence type="ECO:0000256" key="1">
    <source>
        <dbReference type="SAM" id="Phobius"/>
    </source>
</evidence>
<name>A0A4R5AH14_9ACTN</name>
<dbReference type="AlphaFoldDB" id="A0A4R5AH14"/>
<evidence type="ECO:0008006" key="4">
    <source>
        <dbReference type="Google" id="ProtNLM"/>
    </source>
</evidence>
<feature type="transmembrane region" description="Helical" evidence="1">
    <location>
        <begin position="176"/>
        <end position="197"/>
    </location>
</feature>